<dbReference type="InterPro" id="IPR047187">
    <property type="entry name" value="SF1_C_Upf1"/>
</dbReference>
<dbReference type="Gene3D" id="3.40.50.300">
    <property type="entry name" value="P-loop containing nucleotide triphosphate hydrolases"/>
    <property type="match status" value="2"/>
</dbReference>
<dbReference type="RefSeq" id="WP_378965411.1">
    <property type="nucleotide sequence ID" value="NZ_JBHTBJ010000003.1"/>
</dbReference>
<keyword evidence="5" id="KW-0175">Coiled coil</keyword>
<dbReference type="InterPro" id="IPR011335">
    <property type="entry name" value="Restrct_endonuc-II-like"/>
</dbReference>
<dbReference type="SUPFAM" id="SSF52980">
    <property type="entry name" value="Restriction endonuclease-like"/>
    <property type="match status" value="1"/>
</dbReference>
<proteinExistence type="predicted"/>
<feature type="compositionally biased region" description="Low complexity" evidence="6">
    <location>
        <begin position="1106"/>
        <end position="1123"/>
    </location>
</feature>
<sequence length="1315" mass="145686">MLMISPRDRPGRVSPGQRAVSSKRDREGTIRNLICHLMAHGKRVLVVAQKEDPLRVLRDGLPEEVKALCLAVLGRSADQLVQLQVAARELSDRAATLDQHRAQQHIDILTDQLEETERELARALAALRSIAENDARTYRLNGALLGPADVGEWLNAGADAFGDIPDSVRDDQQPPLDADEFSRLLHLATTLTASDRVQALRELPLVGNLPPEAAVRADRQRLAGLAAELRELSAAGIHLGAVRVMGPEAFAELERRLHDAVGLLRRREGAWIDRLGRRLDDPQWQQLWNQHVQACHAAMTQLAGLAGEIGGHIAAVPDSYANQPRQLQAELAEVRQRFAAGKGVSKLFHGSLAKLAQECQVDGEPLRTVQDVDLVVAHVTRQQVRAQLAGRWTDWAQWLGIPPDQLQGAPEMWASELIEQARTAVRWDSDEWPDLYAKLRQALPQLEPRADSGTLHAAAQLLGRATAVFEHDHLASTQNRIAAYLQEGMSRPGASDLWRVLDLQWQETELPGWDATCAEIRRLASLVPQAQTYANLQHRLAAAAPLWSAEIDAGTAAALHGTGPDCLHRWRWRQVQTWFDEVIGDLDASVIGRRVERCREQIRKLTSELVVASSWLAVSRALDDRKRAALSDWATSLRKIGKGTGKKASHWQAEAQRQMSAAVDAVPVWVMSIDRAIEQFPTGGKFDVIIVDEASQADMFSLPVLSLAERAVVVGDDQQIGPQLTFVGDVQGLIEAHLDDVPSANQFDPEGSLYDHAVRRSERILLTEHFRCVPQIIEFSSINYYDSKIEPLRTDRPAGIGAPVQAVYVPDGVRQAIDSHGDVNVEEARLLVERVRAIVADPAYEGKTIGVVSLLSTSGQGMYLLQQLRETVGMEELERRKLRVGDSYTFQGDERDIVLLSLVASAHDGRIAPFTKRDYHRRVNVAASRARDQLWVFHSFQPGDVPADDARGKLLLYCQNVGTAQEAYQDLEKRCDSDFERAVLKRMLLRDLRPLPQFKIGSYRIDFVLPLADGRRLAVECDGDAYHGPDQWEADIRRQALLERVGNCVFVRIRGSVFSRDPEKAMEPLWHRIEELGGVASADPEPPAPVSPPAALEVPAPPVPPAEAQVSAPPAPRAEAQVPAPSPPPAEPAVEAVPEQRDPADDVYSITSGITMVEAYAEPPSRWVDVPDGYRSVAWVRPHEAEAVLQAYATGADAPNREHGRTTGWARFHPDDSVEARTYGANVLLERLSPGGTRFVCWLRQSEAKALLQAVAQQSDVAVGERGRGYTGHVQYYQPHSEEARRFRSPTRLLRVRGARHEPEGRRSDYAKDEH</sequence>
<evidence type="ECO:0000313" key="9">
    <source>
        <dbReference type="EMBL" id="MFC7273808.1"/>
    </source>
</evidence>
<protein>
    <submittedName>
        <fullName evidence="9">AAA domain-containing protein</fullName>
    </submittedName>
</protein>
<feature type="region of interest" description="Disordered" evidence="6">
    <location>
        <begin position="1079"/>
        <end position="1141"/>
    </location>
</feature>
<feature type="region of interest" description="Disordered" evidence="6">
    <location>
        <begin position="1281"/>
        <end position="1315"/>
    </location>
</feature>
<dbReference type="Proteomes" id="UP001596548">
    <property type="component" value="Unassembled WGS sequence"/>
</dbReference>
<keyword evidence="1" id="KW-0547">Nucleotide-binding</keyword>
<evidence type="ECO:0000256" key="4">
    <source>
        <dbReference type="ARBA" id="ARBA00022840"/>
    </source>
</evidence>
<feature type="domain" description="DNA2/NAM7 helicase-like C-terminal" evidence="7">
    <location>
        <begin position="753"/>
        <end position="937"/>
    </location>
</feature>
<feature type="region of interest" description="Disordered" evidence="6">
    <location>
        <begin position="1"/>
        <end position="25"/>
    </location>
</feature>
<evidence type="ECO:0000256" key="2">
    <source>
        <dbReference type="ARBA" id="ARBA00022801"/>
    </source>
</evidence>
<feature type="compositionally biased region" description="Basic and acidic residues" evidence="6">
    <location>
        <begin position="1299"/>
        <end position="1315"/>
    </location>
</feature>
<keyword evidence="10" id="KW-1185">Reference proteome</keyword>
<evidence type="ECO:0000256" key="6">
    <source>
        <dbReference type="SAM" id="MobiDB-lite"/>
    </source>
</evidence>
<dbReference type="EMBL" id="JBHTBJ010000003">
    <property type="protein sequence ID" value="MFC7273808.1"/>
    <property type="molecule type" value="Genomic_DNA"/>
</dbReference>
<feature type="domain" description="Restriction endonuclease type II-like" evidence="8">
    <location>
        <begin position="979"/>
        <end position="1073"/>
    </location>
</feature>
<feature type="coiled-coil region" evidence="5">
    <location>
        <begin position="99"/>
        <end position="133"/>
    </location>
</feature>
<keyword evidence="2" id="KW-0378">Hydrolase</keyword>
<accession>A0ABW2HP17</accession>
<dbReference type="InterPro" id="IPR027417">
    <property type="entry name" value="P-loop_NTPase"/>
</dbReference>
<evidence type="ECO:0000313" key="10">
    <source>
        <dbReference type="Proteomes" id="UP001596548"/>
    </source>
</evidence>
<reference evidence="10" key="1">
    <citation type="journal article" date="2019" name="Int. J. Syst. Evol. Microbiol.">
        <title>The Global Catalogue of Microorganisms (GCM) 10K type strain sequencing project: providing services to taxonomists for standard genome sequencing and annotation.</title>
        <authorList>
            <consortium name="The Broad Institute Genomics Platform"/>
            <consortium name="The Broad Institute Genome Sequencing Center for Infectious Disease"/>
            <person name="Wu L."/>
            <person name="Ma J."/>
        </authorList>
    </citation>
    <scope>NUCLEOTIDE SEQUENCE [LARGE SCALE GENOMIC DNA]</scope>
    <source>
        <strain evidence="10">XZYJT-10</strain>
    </source>
</reference>
<dbReference type="InterPro" id="IPR050534">
    <property type="entry name" value="Coronavir_polyprotein_1ab"/>
</dbReference>
<organism evidence="9 10">
    <name type="scientific">Paractinoplanes rhizophilus</name>
    <dbReference type="NCBI Taxonomy" id="1416877"/>
    <lineage>
        <taxon>Bacteria</taxon>
        <taxon>Bacillati</taxon>
        <taxon>Actinomycetota</taxon>
        <taxon>Actinomycetes</taxon>
        <taxon>Micromonosporales</taxon>
        <taxon>Micromonosporaceae</taxon>
        <taxon>Paractinoplanes</taxon>
    </lineage>
</organism>
<dbReference type="Gene3D" id="3.40.960.10">
    <property type="entry name" value="VSR Endonuclease"/>
    <property type="match status" value="1"/>
</dbReference>
<evidence type="ECO:0000256" key="3">
    <source>
        <dbReference type="ARBA" id="ARBA00022806"/>
    </source>
</evidence>
<keyword evidence="4" id="KW-0067">ATP-binding</keyword>
<dbReference type="InterPro" id="IPR041679">
    <property type="entry name" value="DNA2/NAM7-like_C"/>
</dbReference>
<feature type="compositionally biased region" description="Basic and acidic residues" evidence="6">
    <location>
        <begin position="1"/>
        <end position="11"/>
    </location>
</feature>
<dbReference type="InterPro" id="IPR049468">
    <property type="entry name" value="Restrct_endonuc-II-like_dom"/>
</dbReference>
<evidence type="ECO:0000256" key="5">
    <source>
        <dbReference type="SAM" id="Coils"/>
    </source>
</evidence>
<dbReference type="SUPFAM" id="SSF52540">
    <property type="entry name" value="P-loop containing nucleoside triphosphate hydrolases"/>
    <property type="match status" value="1"/>
</dbReference>
<dbReference type="Pfam" id="PF18741">
    <property type="entry name" value="MTES_1575"/>
    <property type="match status" value="1"/>
</dbReference>
<evidence type="ECO:0000259" key="8">
    <source>
        <dbReference type="Pfam" id="PF18741"/>
    </source>
</evidence>
<comment type="caution">
    <text evidence="9">The sequence shown here is derived from an EMBL/GenBank/DDBJ whole genome shotgun (WGS) entry which is preliminary data.</text>
</comment>
<dbReference type="CDD" id="cd18808">
    <property type="entry name" value="SF1_C_Upf1"/>
    <property type="match status" value="1"/>
</dbReference>
<dbReference type="PANTHER" id="PTHR43788:SF8">
    <property type="entry name" value="DNA-BINDING PROTEIN SMUBP-2"/>
    <property type="match status" value="1"/>
</dbReference>
<evidence type="ECO:0000259" key="7">
    <source>
        <dbReference type="Pfam" id="PF13087"/>
    </source>
</evidence>
<dbReference type="PANTHER" id="PTHR43788">
    <property type="entry name" value="DNA2/NAM7 HELICASE FAMILY MEMBER"/>
    <property type="match status" value="1"/>
</dbReference>
<keyword evidence="3" id="KW-0347">Helicase</keyword>
<gene>
    <name evidence="9" type="ORF">ACFQS1_07450</name>
</gene>
<dbReference type="Pfam" id="PF13087">
    <property type="entry name" value="AAA_12"/>
    <property type="match status" value="1"/>
</dbReference>
<name>A0ABW2HP17_9ACTN</name>
<evidence type="ECO:0000256" key="1">
    <source>
        <dbReference type="ARBA" id="ARBA00022741"/>
    </source>
</evidence>